<organism evidence="2 3">
    <name type="scientific">Cordylochernes scorpioides</name>
    <dbReference type="NCBI Taxonomy" id="51811"/>
    <lineage>
        <taxon>Eukaryota</taxon>
        <taxon>Metazoa</taxon>
        <taxon>Ecdysozoa</taxon>
        <taxon>Arthropoda</taxon>
        <taxon>Chelicerata</taxon>
        <taxon>Arachnida</taxon>
        <taxon>Pseudoscorpiones</taxon>
        <taxon>Cheliferoidea</taxon>
        <taxon>Chernetidae</taxon>
        <taxon>Cordylochernes</taxon>
    </lineage>
</organism>
<gene>
    <name evidence="2" type="ORF">LAZ67_1000722</name>
</gene>
<protein>
    <submittedName>
        <fullName evidence="2">Let-413</fullName>
    </submittedName>
</protein>
<keyword evidence="3" id="KW-1185">Reference proteome</keyword>
<reference evidence="2 3" key="1">
    <citation type="submission" date="2022-01" db="EMBL/GenBank/DDBJ databases">
        <title>A chromosomal length assembly of Cordylochernes scorpioides.</title>
        <authorList>
            <person name="Zeh D."/>
            <person name="Zeh J."/>
        </authorList>
    </citation>
    <scope>NUCLEOTIDE SEQUENCE [LARGE SCALE GENOMIC DNA]</scope>
    <source>
        <strain evidence="2">IN4F17</strain>
        <tissue evidence="2">Whole Body</tissue>
    </source>
</reference>
<feature type="compositionally biased region" description="Polar residues" evidence="1">
    <location>
        <begin position="28"/>
        <end position="40"/>
    </location>
</feature>
<dbReference type="Proteomes" id="UP001235939">
    <property type="component" value="Chromosome 01"/>
</dbReference>
<dbReference type="EMBL" id="CP092863">
    <property type="protein sequence ID" value="UYV60285.1"/>
    <property type="molecule type" value="Genomic_DNA"/>
</dbReference>
<feature type="region of interest" description="Disordered" evidence="1">
    <location>
        <begin position="28"/>
        <end position="48"/>
    </location>
</feature>
<proteinExistence type="predicted"/>
<evidence type="ECO:0000313" key="3">
    <source>
        <dbReference type="Proteomes" id="UP001235939"/>
    </source>
</evidence>
<evidence type="ECO:0000313" key="2">
    <source>
        <dbReference type="EMBL" id="UYV60285.1"/>
    </source>
</evidence>
<evidence type="ECO:0000256" key="1">
    <source>
        <dbReference type="SAM" id="MobiDB-lite"/>
    </source>
</evidence>
<name>A0ABY6JZG4_9ARAC</name>
<sequence>MVPAAQGGDSKTVDQKVLEVVRAAEQLVTSSSSNGPTAAATNKEDTGDHRKTTTIIMTKHTVQPSTTTDCDGPEPERLTFSEKKRHFEHKIEEQLATSPAESHKHYGEITLYHPWTTVNNHRVGVQRGGGMPVVPALLPPRVRRRNLPGEPQDLLSGRKVNFSTQRLFSVLQDVRRKDVIPPQVPR</sequence>
<accession>A0ABY6JZG4</accession>